<keyword evidence="2" id="KW-1185">Reference proteome</keyword>
<dbReference type="Proteomes" id="UP000410984">
    <property type="component" value="Unassembled WGS sequence"/>
</dbReference>
<proteinExistence type="predicted"/>
<name>A0A509EBF2_9HYPH</name>
<organism evidence="1 2">
    <name type="scientific">Methylobacterium symbioticum</name>
    <dbReference type="NCBI Taxonomy" id="2584084"/>
    <lineage>
        <taxon>Bacteria</taxon>
        <taxon>Pseudomonadati</taxon>
        <taxon>Pseudomonadota</taxon>
        <taxon>Alphaproteobacteria</taxon>
        <taxon>Hyphomicrobiales</taxon>
        <taxon>Methylobacteriaceae</taxon>
        <taxon>Methylobacterium</taxon>
    </lineage>
</organism>
<dbReference type="RefSeq" id="WP_142582049.1">
    <property type="nucleotide sequence ID" value="NZ_CABFPH010000009.1"/>
</dbReference>
<dbReference type="OrthoDB" id="7875767at2"/>
<protein>
    <recommendedName>
        <fullName evidence="3">TIGR02444 family protein</fullName>
    </recommendedName>
</protein>
<evidence type="ECO:0000313" key="1">
    <source>
        <dbReference type="EMBL" id="VUD70473.1"/>
    </source>
</evidence>
<sequence length="159" mass="17134">MSDNPFWDFSLDLYRRPGIAPACLALQDEAGADVNLVLYLLWCAATDRSLDAAAVRAADAGIAPWRGAVVEPLRAVRRALKAEPLARLGSEAYRERIKAVELEAERLVQEALFAGAPEPGPALDRGRAARDHLGHYAGLLGRPLPQEALSVLLDGLARS</sequence>
<dbReference type="AlphaFoldDB" id="A0A509EBF2"/>
<dbReference type="Pfam" id="PF09523">
    <property type="entry name" value="DUF2390"/>
    <property type="match status" value="1"/>
</dbReference>
<evidence type="ECO:0008006" key="3">
    <source>
        <dbReference type="Google" id="ProtNLM"/>
    </source>
</evidence>
<gene>
    <name evidence="1" type="ORF">MET9862_01042</name>
</gene>
<dbReference type="InterPro" id="IPR012659">
    <property type="entry name" value="CHP02444"/>
</dbReference>
<dbReference type="NCBIfam" id="TIGR02444">
    <property type="entry name" value="TIGR02444 family protein"/>
    <property type="match status" value="1"/>
</dbReference>
<reference evidence="1 2" key="1">
    <citation type="submission" date="2019-06" db="EMBL/GenBank/DDBJ databases">
        <authorList>
            <person name="Rodrigo-Torres L."/>
            <person name="Arahal R. D."/>
            <person name="Lucena T."/>
        </authorList>
    </citation>
    <scope>NUCLEOTIDE SEQUENCE [LARGE SCALE GENOMIC DNA]</scope>
    <source>
        <strain evidence="1 2">SB0023/3</strain>
    </source>
</reference>
<accession>A0A509EBF2</accession>
<dbReference type="EMBL" id="CABFPH010000009">
    <property type="protein sequence ID" value="VUD70473.1"/>
    <property type="molecule type" value="Genomic_DNA"/>
</dbReference>
<evidence type="ECO:0000313" key="2">
    <source>
        <dbReference type="Proteomes" id="UP000410984"/>
    </source>
</evidence>